<evidence type="ECO:0000256" key="3">
    <source>
        <dbReference type="ARBA" id="ARBA00023244"/>
    </source>
</evidence>
<feature type="binding site" evidence="4 6">
    <location>
        <begin position="47"/>
        <end position="50"/>
    </location>
    <ligand>
        <name>substrate</name>
    </ligand>
</feature>
<comment type="catalytic activity">
    <reaction evidence="4">
        <text>(S)-4-amino-5-oxopentanoate + tRNA(Glu) + NADP(+) = L-glutamyl-tRNA(Glu) + NADPH + H(+)</text>
        <dbReference type="Rhea" id="RHEA:12344"/>
        <dbReference type="Rhea" id="RHEA-COMP:9663"/>
        <dbReference type="Rhea" id="RHEA-COMP:9680"/>
        <dbReference type="ChEBI" id="CHEBI:15378"/>
        <dbReference type="ChEBI" id="CHEBI:57501"/>
        <dbReference type="ChEBI" id="CHEBI:57783"/>
        <dbReference type="ChEBI" id="CHEBI:58349"/>
        <dbReference type="ChEBI" id="CHEBI:78442"/>
        <dbReference type="ChEBI" id="CHEBI:78520"/>
        <dbReference type="EC" id="1.2.1.70"/>
    </reaction>
</comment>
<dbReference type="STRING" id="99656.SAMN05421659_10689"/>
<feature type="domain" description="Quinate/shikimate 5-dehydrogenase/glutamyl-tRNA reductase" evidence="8">
    <location>
        <begin position="174"/>
        <end position="298"/>
    </location>
</feature>
<evidence type="ECO:0000256" key="2">
    <source>
        <dbReference type="ARBA" id="ARBA00023002"/>
    </source>
</evidence>
<accession>A0A1I0PXB7</accession>
<sequence>MYCISISHKTTPVSVRELFAFSKQEQLEFGKQIMMNEDITGHVIVSTCNRSDVYFSGTKNAITIMEKAVCQYKNISLVQNLKYVNVFSNEGALRHLFRVASGLDSMVIGEDEILRQVKEAYQLALENRFTNQELNIAFQSAVSSSKLVKTDTNISNIPVSIGTLTANCVTDFLKKNNGCNVLIIGITGQMGNIVAKNLSCKGDLNIIGISRKHNAANDLFQNYNNIEVVAYKDRYQYLEQSDVIVSMTTSPHYTFTFNEVSENLGSNRKNKLFVDLAVPGDIDKEIAMISQCEILDIDFFENASKENNLTKLQELDKVELILDRRIDETLKTIYVQKFQPTIEAAVNTVKMKGFDYIFYHLKDALNSDQLKAVLEALSNIEKGEQ</sequence>
<dbReference type="GO" id="GO:0019353">
    <property type="term" value="P:protoporphyrinogen IX biosynthetic process from glutamate"/>
    <property type="evidence" value="ECO:0007669"/>
    <property type="project" value="TreeGrafter"/>
</dbReference>
<comment type="domain">
    <text evidence="4">Possesses an unusual extended V-shaped dimeric structure with each monomer consisting of three distinct domains arranged along a curved 'spinal' alpha-helix. The N-terminal catalytic domain specifically recognizes the glutamate moiety of the substrate. The second domain is the NADPH-binding domain, and the third C-terminal domain is responsible for dimerization.</text>
</comment>
<dbReference type="UniPathway" id="UPA00251">
    <property type="reaction ID" value="UER00316"/>
</dbReference>
<feature type="domain" description="Glutamyl-tRNA reductase N-terminal" evidence="9">
    <location>
        <begin position="4"/>
        <end position="152"/>
    </location>
</feature>
<dbReference type="InterPro" id="IPR036343">
    <property type="entry name" value="GluRdtase_N_sf"/>
</dbReference>
<comment type="similarity">
    <text evidence="4">Belongs to the glutamyl-tRNA reductase family.</text>
</comment>
<dbReference type="FunFam" id="3.30.460.30:FF:000001">
    <property type="entry name" value="Glutamyl-tRNA reductase"/>
    <property type="match status" value="1"/>
</dbReference>
<dbReference type="NCBIfam" id="TIGR01035">
    <property type="entry name" value="hemA"/>
    <property type="match status" value="1"/>
</dbReference>
<keyword evidence="1 4" id="KW-0521">NADP</keyword>
<keyword evidence="3 4" id="KW-0627">Porphyrin biosynthesis</keyword>
<comment type="caution">
    <text evidence="4">Lacks conserved residue(s) required for the propagation of feature annotation.</text>
</comment>
<comment type="pathway">
    <text evidence="4">Porphyrin-containing compound metabolism; protoporphyrin-IX biosynthesis; 5-aminolevulinate from L-glutamyl-tRNA(Glu): step 1/2.</text>
</comment>
<dbReference type="InterPro" id="IPR006151">
    <property type="entry name" value="Shikm_DH/Glu-tRNA_Rdtase"/>
</dbReference>
<dbReference type="HAMAP" id="MF_00087">
    <property type="entry name" value="Glu_tRNA_reductase"/>
    <property type="match status" value="1"/>
</dbReference>
<comment type="subunit">
    <text evidence="4">Homodimer.</text>
</comment>
<feature type="binding site" evidence="4 6">
    <location>
        <begin position="110"/>
        <end position="112"/>
    </location>
    <ligand>
        <name>substrate</name>
    </ligand>
</feature>
<protein>
    <recommendedName>
        <fullName evidence="4">Glutamyl-tRNA reductase</fullName>
        <shortName evidence="4">GluTR</shortName>
        <ecNumber evidence="4">1.2.1.70</ecNumber>
    </recommendedName>
</protein>
<feature type="binding site" evidence="4 6">
    <location>
        <position position="105"/>
    </location>
    <ligand>
        <name>substrate</name>
    </ligand>
</feature>
<evidence type="ECO:0000259" key="9">
    <source>
        <dbReference type="Pfam" id="PF05201"/>
    </source>
</evidence>
<feature type="binding site" evidence="4 6">
    <location>
        <position position="116"/>
    </location>
    <ligand>
        <name>substrate</name>
    </ligand>
</feature>
<evidence type="ECO:0000256" key="7">
    <source>
        <dbReference type="PIRSR" id="PIRSR000445-4"/>
    </source>
</evidence>
<evidence type="ECO:0000256" key="4">
    <source>
        <dbReference type="HAMAP-Rule" id="MF_00087"/>
    </source>
</evidence>
<dbReference type="InterPro" id="IPR036291">
    <property type="entry name" value="NAD(P)-bd_dom_sf"/>
</dbReference>
<proteinExistence type="inferred from homology"/>
<dbReference type="SUPFAM" id="SSF51735">
    <property type="entry name" value="NAD(P)-binding Rossmann-fold domains"/>
    <property type="match status" value="1"/>
</dbReference>
<evidence type="ECO:0000256" key="6">
    <source>
        <dbReference type="PIRSR" id="PIRSR000445-2"/>
    </source>
</evidence>
<dbReference type="InterPro" id="IPR015895">
    <property type="entry name" value="4pyrrol_synth_GluRdtase_N"/>
</dbReference>
<evidence type="ECO:0000259" key="8">
    <source>
        <dbReference type="Pfam" id="PF01488"/>
    </source>
</evidence>
<dbReference type="GO" id="GO:0050661">
    <property type="term" value="F:NADP binding"/>
    <property type="evidence" value="ECO:0007669"/>
    <property type="project" value="InterPro"/>
</dbReference>
<name>A0A1I0PXB7_9FIRM</name>
<dbReference type="RefSeq" id="WP_092453176.1">
    <property type="nucleotide sequence ID" value="NZ_FOJI01000006.1"/>
</dbReference>
<evidence type="ECO:0000313" key="11">
    <source>
        <dbReference type="Proteomes" id="UP000199701"/>
    </source>
</evidence>
<comment type="miscellaneous">
    <text evidence="4">During catalysis, the active site Cys acts as a nucleophile attacking the alpha-carbonyl group of tRNA-bound glutamate with the formation of a thioester intermediate between enzyme and glutamate, and the concomitant release of tRNA(Glu). The thioester intermediate is finally reduced by direct hydride transfer from NADPH, to form the product GSA.</text>
</comment>
<dbReference type="EMBL" id="FOJI01000006">
    <property type="protein sequence ID" value="SEW18982.1"/>
    <property type="molecule type" value="Genomic_DNA"/>
</dbReference>
<dbReference type="PANTHER" id="PTHR43013">
    <property type="entry name" value="GLUTAMYL-TRNA REDUCTASE"/>
    <property type="match status" value="1"/>
</dbReference>
<dbReference type="PROSITE" id="PS00747">
    <property type="entry name" value="GLUTR"/>
    <property type="match status" value="1"/>
</dbReference>
<dbReference type="SUPFAM" id="SSF69742">
    <property type="entry name" value="Glutamyl tRNA-reductase catalytic, N-terminal domain"/>
    <property type="match status" value="1"/>
</dbReference>
<dbReference type="Pfam" id="PF05201">
    <property type="entry name" value="GlutR_N"/>
    <property type="match status" value="1"/>
</dbReference>
<dbReference type="Gene3D" id="3.40.50.720">
    <property type="entry name" value="NAD(P)-binding Rossmann-like Domain"/>
    <property type="match status" value="1"/>
</dbReference>
<dbReference type="OrthoDB" id="110209at2"/>
<dbReference type="PANTHER" id="PTHR43013:SF1">
    <property type="entry name" value="GLUTAMYL-TRNA REDUCTASE"/>
    <property type="match status" value="1"/>
</dbReference>
<keyword evidence="11" id="KW-1185">Reference proteome</keyword>
<dbReference type="Gene3D" id="3.30.460.30">
    <property type="entry name" value="Glutamyl-tRNA reductase, N-terminal domain"/>
    <property type="match status" value="1"/>
</dbReference>
<dbReference type="GO" id="GO:0008883">
    <property type="term" value="F:glutamyl-tRNA reductase activity"/>
    <property type="evidence" value="ECO:0007669"/>
    <property type="project" value="UniProtKB-UniRule"/>
</dbReference>
<feature type="site" description="Important for activity" evidence="4 7">
    <location>
        <position position="95"/>
    </location>
</feature>
<dbReference type="Pfam" id="PF01488">
    <property type="entry name" value="Shikimate_DH"/>
    <property type="match status" value="1"/>
</dbReference>
<evidence type="ECO:0000256" key="1">
    <source>
        <dbReference type="ARBA" id="ARBA00022857"/>
    </source>
</evidence>
<dbReference type="InterPro" id="IPR018214">
    <property type="entry name" value="GluRdtase_CS"/>
</dbReference>
<reference evidence="10 11" key="1">
    <citation type="submission" date="2016-10" db="EMBL/GenBank/DDBJ databases">
        <authorList>
            <person name="de Groot N.N."/>
        </authorList>
    </citation>
    <scope>NUCLEOTIDE SEQUENCE [LARGE SCALE GENOMIC DNA]</scope>
    <source>
        <strain evidence="10 11">DSM 9179</strain>
    </source>
</reference>
<evidence type="ECO:0000313" key="10">
    <source>
        <dbReference type="EMBL" id="SEW18982.1"/>
    </source>
</evidence>
<dbReference type="EC" id="1.2.1.70" evidence="4"/>
<organism evidence="10 11">
    <name type="scientific">[Clostridium] fimetarium</name>
    <dbReference type="NCBI Taxonomy" id="99656"/>
    <lineage>
        <taxon>Bacteria</taxon>
        <taxon>Bacillati</taxon>
        <taxon>Bacillota</taxon>
        <taxon>Clostridia</taxon>
        <taxon>Lachnospirales</taxon>
        <taxon>Lachnospiraceae</taxon>
    </lineage>
</organism>
<feature type="active site" description="Nucleophile" evidence="4 5">
    <location>
        <position position="48"/>
    </location>
</feature>
<dbReference type="Proteomes" id="UP000199701">
    <property type="component" value="Unassembled WGS sequence"/>
</dbReference>
<gene>
    <name evidence="4" type="primary">hemA</name>
    <name evidence="10" type="ORF">SAMN05421659_10689</name>
</gene>
<evidence type="ECO:0000256" key="5">
    <source>
        <dbReference type="PIRSR" id="PIRSR000445-1"/>
    </source>
</evidence>
<dbReference type="AlphaFoldDB" id="A0A1I0PXB7"/>
<dbReference type="InterPro" id="IPR000343">
    <property type="entry name" value="4pyrrol_synth_GluRdtase"/>
</dbReference>
<keyword evidence="2 4" id="KW-0560">Oxidoreductase</keyword>
<dbReference type="PIRSF" id="PIRSF000445">
    <property type="entry name" value="4pyrrol_synth_GluRdtase"/>
    <property type="match status" value="1"/>
</dbReference>
<comment type="function">
    <text evidence="4">Catalyzes the NADPH-dependent reduction of glutamyl-tRNA(Glu) to glutamate 1-semialdehyde (GSA).</text>
</comment>